<evidence type="ECO:0000259" key="2">
    <source>
        <dbReference type="Pfam" id="PF18481"/>
    </source>
</evidence>
<dbReference type="InterPro" id="IPR007368">
    <property type="entry name" value="DUF434"/>
</dbReference>
<gene>
    <name evidence="3" type="ordered locus">Pyrfu_0381</name>
</gene>
<dbReference type="GeneID" id="11140027"/>
<evidence type="ECO:0000313" key="4">
    <source>
        <dbReference type="Proteomes" id="UP000001037"/>
    </source>
</evidence>
<dbReference type="PANTHER" id="PTHR42252">
    <property type="entry name" value="DUF5616 DOMAIN-CONTAINING PROTEIN"/>
    <property type="match status" value="1"/>
</dbReference>
<dbReference type="OrthoDB" id="60095at2157"/>
<dbReference type="RefSeq" id="WP_014025930.1">
    <property type="nucleotide sequence ID" value="NC_015931.1"/>
</dbReference>
<reference evidence="3 4" key="1">
    <citation type="journal article" date="2011" name="Stand. Genomic Sci.">
        <title>Complete genome sequence of the hyperthermophilic chemolithoautotroph Pyrolobus fumarii type strain (1A).</title>
        <authorList>
            <person name="Anderson I."/>
            <person name="Goker M."/>
            <person name="Nolan M."/>
            <person name="Lucas S."/>
            <person name="Hammon N."/>
            <person name="Deshpande S."/>
            <person name="Cheng J.F."/>
            <person name="Tapia R."/>
            <person name="Han C."/>
            <person name="Goodwin L."/>
            <person name="Pitluck S."/>
            <person name="Huntemann M."/>
            <person name="Liolios K."/>
            <person name="Ivanova N."/>
            <person name="Pagani I."/>
            <person name="Mavromatis K."/>
            <person name="Ovchinikova G."/>
            <person name="Pati A."/>
            <person name="Chen A."/>
            <person name="Palaniappan K."/>
            <person name="Land M."/>
            <person name="Hauser L."/>
            <person name="Brambilla E.M."/>
            <person name="Huber H."/>
            <person name="Yasawong M."/>
            <person name="Rohde M."/>
            <person name="Spring S."/>
            <person name="Abt B."/>
            <person name="Sikorski J."/>
            <person name="Wirth R."/>
            <person name="Detter J.C."/>
            <person name="Woyke T."/>
            <person name="Bristow J."/>
            <person name="Eisen J.A."/>
            <person name="Markowitz V."/>
            <person name="Hugenholtz P."/>
            <person name="Kyrpides N.C."/>
            <person name="Klenk H.P."/>
            <person name="Lapidus A."/>
        </authorList>
    </citation>
    <scope>NUCLEOTIDE SEQUENCE [LARGE SCALE GENOMIC DNA]</scope>
    <source>
        <strain evidence="4">DSM 11204 / 1A</strain>
    </source>
</reference>
<sequence>MEKPVLREDVLIEAMLDMYFLLSRGYPRRQSLEVVAARRGLNKWEKLAVYHCIHPYEVIQKVRRLTRCPPGGVYAVDGYNVIVSLVCVEDGIPVLICPDGFVRDVMGGWKPRPEEALHPLIEYLEALERHLGGRPIVYLDSRVSRSGWLASMIRREGFTAATSKTTDKSILVAAEQRGYTPITSDVVVLERVGGCNYLTHYVLLRGALTVDTASLLSRGFDSLARLWGVSPPWLSGY</sequence>
<dbReference type="STRING" id="694429.Pyrfu_0381"/>
<evidence type="ECO:0008006" key="5">
    <source>
        <dbReference type="Google" id="ProtNLM"/>
    </source>
</evidence>
<feature type="domain" description="DUF5616" evidence="2">
    <location>
        <begin position="75"/>
        <end position="193"/>
    </location>
</feature>
<dbReference type="eggNOG" id="arCOG03229">
    <property type="taxonomic scope" value="Archaea"/>
</dbReference>
<protein>
    <recommendedName>
        <fullName evidence="5">DUF434 domain-containing protein</fullName>
    </recommendedName>
</protein>
<evidence type="ECO:0000313" key="3">
    <source>
        <dbReference type="EMBL" id="AEM38253.1"/>
    </source>
</evidence>
<dbReference type="AlphaFoldDB" id="G0EFT2"/>
<proteinExistence type="predicted"/>
<name>G0EFT2_PYRF1</name>
<dbReference type="InParanoid" id="G0EFT2"/>
<dbReference type="Pfam" id="PF18481">
    <property type="entry name" value="DUF5616"/>
    <property type="match status" value="1"/>
</dbReference>
<keyword evidence="4" id="KW-1185">Reference proteome</keyword>
<evidence type="ECO:0000259" key="1">
    <source>
        <dbReference type="Pfam" id="PF04256"/>
    </source>
</evidence>
<dbReference type="PANTHER" id="PTHR42252:SF1">
    <property type="entry name" value="DUF434 DOMAIN-CONTAINING PROTEIN"/>
    <property type="match status" value="1"/>
</dbReference>
<dbReference type="Proteomes" id="UP000001037">
    <property type="component" value="Chromosome"/>
</dbReference>
<dbReference type="KEGG" id="pfm:Pyrfu_0381"/>
<accession>G0EFT2</accession>
<dbReference type="EMBL" id="CP002838">
    <property type="protein sequence ID" value="AEM38253.1"/>
    <property type="molecule type" value="Genomic_DNA"/>
</dbReference>
<organism evidence="3 4">
    <name type="scientific">Pyrolobus fumarii (strain DSM 11204 / 1A)</name>
    <dbReference type="NCBI Taxonomy" id="694429"/>
    <lineage>
        <taxon>Archaea</taxon>
        <taxon>Thermoproteota</taxon>
        <taxon>Thermoprotei</taxon>
        <taxon>Desulfurococcales</taxon>
        <taxon>Pyrodictiaceae</taxon>
        <taxon>Pyrolobus</taxon>
    </lineage>
</organism>
<dbReference type="InterPro" id="IPR041652">
    <property type="entry name" value="DUF5616"/>
</dbReference>
<feature type="domain" description="DUF434" evidence="1">
    <location>
        <begin position="11"/>
        <end position="64"/>
    </location>
</feature>
<dbReference type="Pfam" id="PF04256">
    <property type="entry name" value="DUF434"/>
    <property type="match status" value="1"/>
</dbReference>
<dbReference type="HOGENOM" id="CLU_1168609_0_0_2"/>